<dbReference type="AlphaFoldDB" id="A0A076LPS4"/>
<dbReference type="KEGG" id="ete:ETEE_2144"/>
<evidence type="ECO:0000313" key="1">
    <source>
        <dbReference type="EMBL" id="AIJ08588.1"/>
    </source>
</evidence>
<name>A0A076LPS4_9GAMM</name>
<reference evidence="1 2" key="1">
    <citation type="journal article" date="2012" name="PLoS ONE">
        <title>Edwardsiella comparative phylogenomics reveal the new intra/inter-species taxonomic relationships, virulence evolution and niche adaptation mechanisms.</title>
        <authorList>
            <person name="Yang M."/>
            <person name="Lv Y."/>
            <person name="Xiao J."/>
            <person name="Wu H."/>
            <person name="Zheng H."/>
            <person name="Liu Q."/>
            <person name="Zhang Y."/>
            <person name="Wang Q."/>
        </authorList>
    </citation>
    <scope>NUCLEOTIDE SEQUENCE [LARGE SCALE GENOMIC DNA]</scope>
    <source>
        <strain evidence="2">080813</strain>
    </source>
</reference>
<evidence type="ECO:0000313" key="2">
    <source>
        <dbReference type="Proteomes" id="UP000028681"/>
    </source>
</evidence>
<organism evidence="1 2">
    <name type="scientific">Edwardsiella anguillarum ET080813</name>
    <dbReference type="NCBI Taxonomy" id="667120"/>
    <lineage>
        <taxon>Bacteria</taxon>
        <taxon>Pseudomonadati</taxon>
        <taxon>Pseudomonadota</taxon>
        <taxon>Gammaproteobacteria</taxon>
        <taxon>Enterobacterales</taxon>
        <taxon>Hafniaceae</taxon>
        <taxon>Edwardsiella</taxon>
    </lineage>
</organism>
<gene>
    <name evidence="1" type="ORF">ETEE_2144</name>
</gene>
<dbReference type="Proteomes" id="UP000028681">
    <property type="component" value="Chromosome"/>
</dbReference>
<sequence length="41" mass="4778">MNALLRTLVDHFIKNNLLTLRLRADTLIPCSAARFLEKMTY</sequence>
<proteinExistence type="predicted"/>
<protein>
    <submittedName>
        <fullName evidence="1">Uncharacterized protein</fullName>
    </submittedName>
</protein>
<accession>A0A076LPS4</accession>
<dbReference type="HOGENOM" id="CLU_3269298_0_0_6"/>
<dbReference type="EMBL" id="CP006664">
    <property type="protein sequence ID" value="AIJ08588.1"/>
    <property type="molecule type" value="Genomic_DNA"/>
</dbReference>